<dbReference type="EMBL" id="CAFBOS010000029">
    <property type="protein sequence ID" value="CAB4986111.1"/>
    <property type="molecule type" value="Genomic_DNA"/>
</dbReference>
<evidence type="ECO:0000256" key="1">
    <source>
        <dbReference type="SAM" id="MobiDB-lite"/>
    </source>
</evidence>
<feature type="transmembrane region" description="Helical" evidence="2">
    <location>
        <begin position="202"/>
        <end position="220"/>
    </location>
</feature>
<evidence type="ECO:0000313" key="5">
    <source>
        <dbReference type="EMBL" id="CAB4986111.1"/>
    </source>
</evidence>
<keyword evidence="2" id="KW-1133">Transmembrane helix</keyword>
<accession>A0A6J7GS77</accession>
<evidence type="ECO:0000313" key="4">
    <source>
        <dbReference type="EMBL" id="CAB4909608.1"/>
    </source>
</evidence>
<keyword evidence="2" id="KW-0812">Transmembrane</keyword>
<dbReference type="EMBL" id="CAFABA010000169">
    <property type="protein sequence ID" value="CAB4836365.1"/>
    <property type="molecule type" value="Genomic_DNA"/>
</dbReference>
<keyword evidence="2" id="KW-0472">Membrane</keyword>
<feature type="region of interest" description="Disordered" evidence="1">
    <location>
        <begin position="165"/>
        <end position="193"/>
    </location>
</feature>
<gene>
    <name evidence="3" type="ORF">UFOPK3139_02826</name>
    <name evidence="4" type="ORF">UFOPK3543_01406</name>
    <name evidence="5" type="ORF">UFOPK3967_00696</name>
</gene>
<proteinExistence type="predicted"/>
<sequence length="236" mass="24848">MGTPTSVARRHGGHHGCGLRQRLWWPCLDGRGQFSGLVGVSGPSGRTGRVARWADGARVVAPRASGAAAAALGYGNRSRLGAFVECRASIVRAVRVEVAFALLALGLTAALVGMVPACSGAERGNFAAGYDDAADPLSVSLAPTRIGANRVHASSGRRTRRVRTAMTARSKSCRSRRDRDRRGPRHQVLASGARQERRRMRWLYAPAAFAMVAVSGVLSVQDDGVAHGGPVTRASS</sequence>
<name>A0A6J7GS77_9ZZZZ</name>
<dbReference type="AlphaFoldDB" id="A0A6J7GS77"/>
<protein>
    <submittedName>
        <fullName evidence="4">Unannotated protein</fullName>
    </submittedName>
</protein>
<dbReference type="EMBL" id="CAFBMH010000045">
    <property type="protein sequence ID" value="CAB4909608.1"/>
    <property type="molecule type" value="Genomic_DNA"/>
</dbReference>
<organism evidence="4">
    <name type="scientific">freshwater metagenome</name>
    <dbReference type="NCBI Taxonomy" id="449393"/>
    <lineage>
        <taxon>unclassified sequences</taxon>
        <taxon>metagenomes</taxon>
        <taxon>ecological metagenomes</taxon>
    </lineage>
</organism>
<evidence type="ECO:0000313" key="3">
    <source>
        <dbReference type="EMBL" id="CAB4836365.1"/>
    </source>
</evidence>
<reference evidence="4" key="1">
    <citation type="submission" date="2020-05" db="EMBL/GenBank/DDBJ databases">
        <authorList>
            <person name="Chiriac C."/>
            <person name="Salcher M."/>
            <person name="Ghai R."/>
            <person name="Kavagutti S V."/>
        </authorList>
    </citation>
    <scope>NUCLEOTIDE SEQUENCE</scope>
</reference>
<evidence type="ECO:0000256" key="2">
    <source>
        <dbReference type="SAM" id="Phobius"/>
    </source>
</evidence>